<feature type="transmembrane region" description="Helical" evidence="2">
    <location>
        <begin position="480"/>
        <end position="501"/>
    </location>
</feature>
<name>A0A1M5UZJ0_9CLOT</name>
<feature type="compositionally biased region" description="Basic and acidic residues" evidence="1">
    <location>
        <begin position="286"/>
        <end position="297"/>
    </location>
</feature>
<reference evidence="3 4" key="1">
    <citation type="submission" date="2016-11" db="EMBL/GenBank/DDBJ databases">
        <authorList>
            <person name="Jaros S."/>
            <person name="Januszkiewicz K."/>
            <person name="Wedrychowicz H."/>
        </authorList>
    </citation>
    <scope>NUCLEOTIDE SEQUENCE [LARGE SCALE GENOMIC DNA]</scope>
    <source>
        <strain evidence="3 4">DSM 3089</strain>
    </source>
</reference>
<gene>
    <name evidence="3" type="ORF">SAMN02745196_01017</name>
</gene>
<dbReference type="EMBL" id="FQXP01000004">
    <property type="protein sequence ID" value="SHH68389.1"/>
    <property type="molecule type" value="Genomic_DNA"/>
</dbReference>
<accession>A0A1M5UZJ0</accession>
<evidence type="ECO:0000256" key="2">
    <source>
        <dbReference type="SAM" id="Phobius"/>
    </source>
</evidence>
<keyword evidence="2" id="KW-1133">Transmembrane helix</keyword>
<evidence type="ECO:0000256" key="1">
    <source>
        <dbReference type="SAM" id="MobiDB-lite"/>
    </source>
</evidence>
<dbReference type="Proteomes" id="UP000184526">
    <property type="component" value="Unassembled WGS sequence"/>
</dbReference>
<sequence>MKKIIKFITLFLFAFIFLFKLINASEAFAIDINKKKEITKIFNYDIFIKGRVIPINDIESLNQEIEARKQMLSFVAGYNENYDEALLTVESFDFSEIDISKVGTYTIIIKLQIDSDYSEEYFISDELRTLYIPIRISDPNYLDIFVLGVNASTYDIDFLKPVTEDLDLLCFQSDIPMTIQELENVTWDLYDTMPPIKFFRISRNELELNKHYYFRIKHDTEYSNIIHIFDDGNISVYDSIGGDRDGGDSEGDDVPDIIQPPPINLGSSINSSDDGDESNSESYKPTLKDPSDNESDKRVYLSDKKLPTMSNVPNVDNTLNREDGVFEYFGENKDIISGYRLKLMYESSGGKAIFSKNGVTVILLQSLLETLNIKDNDSFCIEIKNISSSEFSLFIAVNGVEVKNIENITFMVPYTKNFTEGSLSILCDSSNIISLYDYDMNQKVLSFTANSTGTFNIRENVDRLDAQESNIESKPPNKSIFIGCIVTIIILSISAILFIAYRYTRR</sequence>
<dbReference type="AlphaFoldDB" id="A0A1M5UZJ0"/>
<organism evidence="3 4">
    <name type="scientific">Clostridium collagenovorans DSM 3089</name>
    <dbReference type="NCBI Taxonomy" id="1121306"/>
    <lineage>
        <taxon>Bacteria</taxon>
        <taxon>Bacillati</taxon>
        <taxon>Bacillota</taxon>
        <taxon>Clostridia</taxon>
        <taxon>Eubacteriales</taxon>
        <taxon>Clostridiaceae</taxon>
        <taxon>Clostridium</taxon>
    </lineage>
</organism>
<evidence type="ECO:0000313" key="3">
    <source>
        <dbReference type="EMBL" id="SHH68389.1"/>
    </source>
</evidence>
<evidence type="ECO:0000313" key="4">
    <source>
        <dbReference type="Proteomes" id="UP000184526"/>
    </source>
</evidence>
<keyword evidence="4" id="KW-1185">Reference proteome</keyword>
<keyword evidence="2" id="KW-0812">Transmembrane</keyword>
<keyword evidence="2" id="KW-0472">Membrane</keyword>
<feature type="region of interest" description="Disordered" evidence="1">
    <location>
        <begin position="240"/>
        <end position="297"/>
    </location>
</feature>
<dbReference type="OrthoDB" id="9809781at2"/>
<protein>
    <submittedName>
        <fullName evidence="3">Uncharacterized protein</fullName>
    </submittedName>
</protein>
<proteinExistence type="predicted"/>
<dbReference type="RefSeq" id="WP_072830742.1">
    <property type="nucleotide sequence ID" value="NZ_FQXP01000004.1"/>
</dbReference>